<dbReference type="KEGG" id="mcab:HXZ27_03660"/>
<evidence type="ECO:0000313" key="2">
    <source>
        <dbReference type="Proteomes" id="UP000509335"/>
    </source>
</evidence>
<evidence type="ECO:0000313" key="1">
    <source>
        <dbReference type="EMBL" id="QLD23427.1"/>
    </source>
</evidence>
<sequence>MVTDSDTKEIILTWQRSEQPGVVEFVVTEQYVGEVRALLAAQEVAVQRSPAAFRTTGSDLMTTLVAVADTPAAWVAVGIGLKAFFDRHRGKRIKVDEDGLTDASNYSARDIERIIRALARPDATGDGTEDPLTGQ</sequence>
<dbReference type="AlphaFoldDB" id="A0A7H8XEN3"/>
<accession>A0A7H8XEN3</accession>
<gene>
    <name evidence="1" type="ORF">HXZ27_03660</name>
</gene>
<protein>
    <submittedName>
        <fullName evidence="1">Uncharacterized protein</fullName>
    </submittedName>
</protein>
<organism evidence="1 2">
    <name type="scientific">Micromonospora carbonacea</name>
    <dbReference type="NCBI Taxonomy" id="47853"/>
    <lineage>
        <taxon>Bacteria</taxon>
        <taxon>Bacillati</taxon>
        <taxon>Actinomycetota</taxon>
        <taxon>Actinomycetes</taxon>
        <taxon>Micromonosporales</taxon>
        <taxon>Micromonosporaceae</taxon>
        <taxon>Micromonospora</taxon>
    </lineage>
</organism>
<reference evidence="1 2" key="1">
    <citation type="submission" date="2020-07" db="EMBL/GenBank/DDBJ databases">
        <title>A bifunctional nitrone conjugated secondary metabolite targeting the ribosome.</title>
        <authorList>
            <person name="Limbrick E.M."/>
            <person name="Graf M."/>
            <person name="Derewacz D.K."/>
            <person name="Nguyen F."/>
            <person name="Spraggins J.M."/>
            <person name="Wieland M."/>
            <person name="Ynigez-Gutierrez A.E."/>
            <person name="Reisman B.J."/>
            <person name="Zinshteyn B."/>
            <person name="McCulloch K."/>
            <person name="Iverson T.M."/>
            <person name="Green R."/>
            <person name="Wilson D.N."/>
            <person name="Bachmann B.O."/>
        </authorList>
    </citation>
    <scope>NUCLEOTIDE SEQUENCE [LARGE SCALE GENOMIC DNA]</scope>
    <source>
        <strain evidence="2">aurantiaca</strain>
    </source>
</reference>
<dbReference type="EMBL" id="CP058322">
    <property type="protein sequence ID" value="QLD23427.1"/>
    <property type="molecule type" value="Genomic_DNA"/>
</dbReference>
<proteinExistence type="predicted"/>
<dbReference type="Proteomes" id="UP000509335">
    <property type="component" value="Chromosome"/>
</dbReference>
<name>A0A7H8XEN3_9ACTN</name>